<proteinExistence type="inferred from homology"/>
<comment type="subcellular location">
    <subcellularLocation>
        <location evidence="2">Cell outer membrane</location>
        <topology evidence="2">Multi-pass membrane protein</topology>
    </subcellularLocation>
</comment>
<protein>
    <submittedName>
        <fullName evidence="5">TonB-dependent receptor, plug</fullName>
    </submittedName>
</protein>
<reference evidence="5 6" key="1">
    <citation type="submission" date="2007-01" db="EMBL/GenBank/DDBJ databases">
        <authorList>
            <person name="Haygood M."/>
            <person name="Podell S."/>
            <person name="Anderson C."/>
            <person name="Hopkinson B."/>
            <person name="Roe K."/>
            <person name="Barbeau K."/>
            <person name="Gaasterland T."/>
            <person name="Ferriera S."/>
            <person name="Johnson J."/>
            <person name="Kravitz S."/>
            <person name="Beeson K."/>
            <person name="Sutton G."/>
            <person name="Rogers Y.-H."/>
            <person name="Friedman R."/>
            <person name="Frazier M."/>
            <person name="Venter J.C."/>
        </authorList>
    </citation>
    <scope>NUCLEOTIDE SEQUENCE [LARGE SCALE GENOMIC DNA]</scope>
    <source>
        <strain evidence="5 6">ATCC 23134</strain>
    </source>
</reference>
<comment type="similarity">
    <text evidence="2">Belongs to the TonB-dependent receptor family.</text>
</comment>
<dbReference type="OrthoDB" id="9775095at2"/>
<dbReference type="GO" id="GO:0009279">
    <property type="term" value="C:cell outer membrane"/>
    <property type="evidence" value="ECO:0007669"/>
    <property type="project" value="UniProtKB-SubCell"/>
</dbReference>
<name>A1ZC47_MICM2</name>
<dbReference type="AlphaFoldDB" id="A1ZC47"/>
<dbReference type="InterPro" id="IPR037066">
    <property type="entry name" value="Plug_dom_sf"/>
</dbReference>
<dbReference type="Gene3D" id="2.170.130.10">
    <property type="entry name" value="TonB-dependent receptor, plug domain"/>
    <property type="match status" value="1"/>
</dbReference>
<organism evidence="5 6">
    <name type="scientific">Microscilla marina ATCC 23134</name>
    <dbReference type="NCBI Taxonomy" id="313606"/>
    <lineage>
        <taxon>Bacteria</taxon>
        <taxon>Pseudomonadati</taxon>
        <taxon>Bacteroidota</taxon>
        <taxon>Cytophagia</taxon>
        <taxon>Cytophagales</taxon>
        <taxon>Microscillaceae</taxon>
        <taxon>Microscilla</taxon>
    </lineage>
</organism>
<accession>A1ZC47</accession>
<keyword evidence="6" id="KW-1185">Reference proteome</keyword>
<keyword evidence="5" id="KW-0675">Receptor</keyword>
<keyword evidence="2" id="KW-0998">Cell outer membrane</keyword>
<evidence type="ECO:0000256" key="1">
    <source>
        <dbReference type="ARBA" id="ARBA00022729"/>
    </source>
</evidence>
<keyword evidence="2" id="KW-0813">Transport</keyword>
<dbReference type="GO" id="GO:0015344">
    <property type="term" value="F:siderophore uptake transmembrane transporter activity"/>
    <property type="evidence" value="ECO:0007669"/>
    <property type="project" value="TreeGrafter"/>
</dbReference>
<evidence type="ECO:0000313" key="5">
    <source>
        <dbReference type="EMBL" id="EAY31849.1"/>
    </source>
</evidence>
<comment type="caution">
    <text evidence="5">The sequence shown here is derived from an EMBL/GenBank/DDBJ whole genome shotgun (WGS) entry which is preliminary data.</text>
</comment>
<dbReference type="InterPro" id="IPR012910">
    <property type="entry name" value="Plug_dom"/>
</dbReference>
<keyword evidence="2" id="KW-0472">Membrane</keyword>
<gene>
    <name evidence="5" type="ORF">M23134_01878</name>
</gene>
<keyword evidence="2" id="KW-1134">Transmembrane beta strand</keyword>
<dbReference type="PANTHER" id="PTHR30069">
    <property type="entry name" value="TONB-DEPENDENT OUTER MEMBRANE RECEPTOR"/>
    <property type="match status" value="1"/>
</dbReference>
<dbReference type="PANTHER" id="PTHR30069:SF29">
    <property type="entry name" value="HEMOGLOBIN AND HEMOGLOBIN-HAPTOGLOBIN-BINDING PROTEIN 1-RELATED"/>
    <property type="match status" value="1"/>
</dbReference>
<feature type="domain" description="TonB-dependent receptor plug" evidence="4">
    <location>
        <begin position="58"/>
        <end position="177"/>
    </location>
</feature>
<evidence type="ECO:0000256" key="3">
    <source>
        <dbReference type="SAM" id="SignalP"/>
    </source>
</evidence>
<dbReference type="SUPFAM" id="SSF56935">
    <property type="entry name" value="Porins"/>
    <property type="match status" value="1"/>
</dbReference>
<dbReference type="Pfam" id="PF07715">
    <property type="entry name" value="Plug"/>
    <property type="match status" value="1"/>
</dbReference>
<sequence length="318" mass="35416">MILKKVFCFFGFLLYALPLQAQTDSIYLSSVNEILGLPLRNKAGVDIVSASKKSERLFEAPLAASVITREEIIASGATSVIEALRLVPGVMVRETNNGNYSVHIRGLDYVPAYAALIDANVTQTTSLVMIDYRPVYNHLNGGIFWDLLPIDIQDLERIEVVRGPASTLYGANAVSGVIHFITRKKSSYKDLDVSLSSQTGTMNTLLLNTMIGYRLNPKLNFQLSSNYQNRERENLYFDDLSNDYVPLDSILPDAQLRETTSPNPGISLQKYGLNAYLNYQPSSEVSFDLSAGFSNNVAHRVEGVYLWNIIKVEMLMLP</sequence>
<dbReference type="EMBL" id="AAWS01000001">
    <property type="protein sequence ID" value="EAY31849.1"/>
    <property type="molecule type" value="Genomic_DNA"/>
</dbReference>
<evidence type="ECO:0000259" key="4">
    <source>
        <dbReference type="Pfam" id="PF07715"/>
    </source>
</evidence>
<dbReference type="eggNOG" id="COG4771">
    <property type="taxonomic scope" value="Bacteria"/>
</dbReference>
<feature type="signal peptide" evidence="3">
    <location>
        <begin position="1"/>
        <end position="21"/>
    </location>
</feature>
<feature type="chain" id="PRO_5002641765" evidence="3">
    <location>
        <begin position="22"/>
        <end position="318"/>
    </location>
</feature>
<dbReference type="InterPro" id="IPR039426">
    <property type="entry name" value="TonB-dep_rcpt-like"/>
</dbReference>
<evidence type="ECO:0000256" key="2">
    <source>
        <dbReference type="PROSITE-ProRule" id="PRU01360"/>
    </source>
</evidence>
<keyword evidence="2" id="KW-0812">Transmembrane</keyword>
<dbReference type="PROSITE" id="PS52016">
    <property type="entry name" value="TONB_DEPENDENT_REC_3"/>
    <property type="match status" value="1"/>
</dbReference>
<dbReference type="RefSeq" id="WP_002692587.1">
    <property type="nucleotide sequence ID" value="NZ_AAWS01000001.1"/>
</dbReference>
<evidence type="ECO:0000313" key="6">
    <source>
        <dbReference type="Proteomes" id="UP000004095"/>
    </source>
</evidence>
<dbReference type="GO" id="GO:0044718">
    <property type="term" value="P:siderophore transmembrane transport"/>
    <property type="evidence" value="ECO:0007669"/>
    <property type="project" value="TreeGrafter"/>
</dbReference>
<dbReference type="Proteomes" id="UP000004095">
    <property type="component" value="Unassembled WGS sequence"/>
</dbReference>
<keyword evidence="1 3" id="KW-0732">Signal</keyword>